<keyword evidence="3" id="KW-0731">Sigma factor</keyword>
<comment type="similarity">
    <text evidence="1">Belongs to the sigma-70 factor family. ECF subfamily.</text>
</comment>
<evidence type="ECO:0000259" key="6">
    <source>
        <dbReference type="Pfam" id="PF08281"/>
    </source>
</evidence>
<keyword evidence="4" id="KW-0804">Transcription</keyword>
<evidence type="ECO:0000256" key="2">
    <source>
        <dbReference type="ARBA" id="ARBA00023015"/>
    </source>
</evidence>
<dbReference type="GO" id="GO:0003677">
    <property type="term" value="F:DNA binding"/>
    <property type="evidence" value="ECO:0007669"/>
    <property type="project" value="InterPro"/>
</dbReference>
<evidence type="ECO:0000313" key="7">
    <source>
        <dbReference type="EMBL" id="GEP97609.1"/>
    </source>
</evidence>
<evidence type="ECO:0000256" key="4">
    <source>
        <dbReference type="ARBA" id="ARBA00023163"/>
    </source>
</evidence>
<feature type="domain" description="RNA polymerase sigma factor 70 region 4 type 2" evidence="6">
    <location>
        <begin position="124"/>
        <end position="171"/>
    </location>
</feature>
<dbReference type="Gene3D" id="1.10.1740.10">
    <property type="match status" value="1"/>
</dbReference>
<dbReference type="SUPFAM" id="SSF88946">
    <property type="entry name" value="Sigma2 domain of RNA polymerase sigma factors"/>
    <property type="match status" value="1"/>
</dbReference>
<dbReference type="PANTHER" id="PTHR43133">
    <property type="entry name" value="RNA POLYMERASE ECF-TYPE SIGMA FACTO"/>
    <property type="match status" value="1"/>
</dbReference>
<evidence type="ECO:0000256" key="1">
    <source>
        <dbReference type="ARBA" id="ARBA00010641"/>
    </source>
</evidence>
<dbReference type="GO" id="GO:0006352">
    <property type="term" value="P:DNA-templated transcription initiation"/>
    <property type="evidence" value="ECO:0007669"/>
    <property type="project" value="InterPro"/>
</dbReference>
<dbReference type="SUPFAM" id="SSF88659">
    <property type="entry name" value="Sigma3 and sigma4 domains of RNA polymerase sigma factors"/>
    <property type="match status" value="1"/>
</dbReference>
<dbReference type="InterPro" id="IPR013324">
    <property type="entry name" value="RNA_pol_sigma_r3/r4-like"/>
</dbReference>
<organism evidence="7 8">
    <name type="scientific">Chitinophaga cymbidii</name>
    <dbReference type="NCBI Taxonomy" id="1096750"/>
    <lineage>
        <taxon>Bacteria</taxon>
        <taxon>Pseudomonadati</taxon>
        <taxon>Bacteroidota</taxon>
        <taxon>Chitinophagia</taxon>
        <taxon>Chitinophagales</taxon>
        <taxon>Chitinophagaceae</taxon>
        <taxon>Chitinophaga</taxon>
    </lineage>
</organism>
<dbReference type="Pfam" id="PF08281">
    <property type="entry name" value="Sigma70_r4_2"/>
    <property type="match status" value="1"/>
</dbReference>
<dbReference type="PANTHER" id="PTHR43133:SF46">
    <property type="entry name" value="RNA POLYMERASE SIGMA-70 FACTOR ECF SUBFAMILY"/>
    <property type="match status" value="1"/>
</dbReference>
<reference evidence="7 8" key="1">
    <citation type="submission" date="2019-07" db="EMBL/GenBank/DDBJ databases">
        <title>Whole genome shotgun sequence of Chitinophaga cymbidii NBRC 109752.</title>
        <authorList>
            <person name="Hosoyama A."/>
            <person name="Uohara A."/>
            <person name="Ohji S."/>
            <person name="Ichikawa N."/>
        </authorList>
    </citation>
    <scope>NUCLEOTIDE SEQUENCE [LARGE SCALE GENOMIC DNA]</scope>
    <source>
        <strain evidence="7 8">NBRC 109752</strain>
    </source>
</reference>
<evidence type="ECO:0000313" key="8">
    <source>
        <dbReference type="Proteomes" id="UP000321436"/>
    </source>
</evidence>
<sequence length="197" mass="22346">MNHHTTDNEKYLLQQVAEGHAAAFALLVDLFWKRVYGSTLALTKSPQTAEELTQDIFLKIWEQRTSLPQVENFGVYIYVIGRNQVISAMRKKVMAIVPDMPGDLVEEMSSPDLQLELKETSGLIYAGIEALSPVRRKIFKMSRINGLTYDEIATELGISKNTVKEHVVLALGFLRRYLQDHSDKTVPVIVLALHCFR</sequence>
<dbReference type="InterPro" id="IPR013325">
    <property type="entry name" value="RNA_pol_sigma_r2"/>
</dbReference>
<dbReference type="AlphaFoldDB" id="A0A512RPI9"/>
<dbReference type="GO" id="GO:0016987">
    <property type="term" value="F:sigma factor activity"/>
    <property type="evidence" value="ECO:0007669"/>
    <property type="project" value="UniProtKB-KW"/>
</dbReference>
<dbReference type="NCBIfam" id="TIGR02937">
    <property type="entry name" value="sigma70-ECF"/>
    <property type="match status" value="1"/>
</dbReference>
<comment type="caution">
    <text evidence="7">The sequence shown here is derived from an EMBL/GenBank/DDBJ whole genome shotgun (WGS) entry which is preliminary data.</text>
</comment>
<dbReference type="InterPro" id="IPR007627">
    <property type="entry name" value="RNA_pol_sigma70_r2"/>
</dbReference>
<keyword evidence="7" id="KW-0240">DNA-directed RNA polymerase</keyword>
<evidence type="ECO:0000256" key="3">
    <source>
        <dbReference type="ARBA" id="ARBA00023082"/>
    </source>
</evidence>
<protein>
    <submittedName>
        <fullName evidence="7">DNA-directed RNA polymerase sigma-70 factor</fullName>
    </submittedName>
</protein>
<dbReference type="InterPro" id="IPR013249">
    <property type="entry name" value="RNA_pol_sigma70_r4_t2"/>
</dbReference>
<keyword evidence="2" id="KW-0805">Transcription regulation</keyword>
<feature type="domain" description="RNA polymerase sigma-70 region 2" evidence="5">
    <location>
        <begin position="33"/>
        <end position="92"/>
    </location>
</feature>
<dbReference type="Pfam" id="PF04542">
    <property type="entry name" value="Sigma70_r2"/>
    <property type="match status" value="1"/>
</dbReference>
<keyword evidence="8" id="KW-1185">Reference proteome</keyword>
<gene>
    <name evidence="7" type="ORF">CCY01nite_38690</name>
</gene>
<dbReference type="GO" id="GO:0000428">
    <property type="term" value="C:DNA-directed RNA polymerase complex"/>
    <property type="evidence" value="ECO:0007669"/>
    <property type="project" value="UniProtKB-KW"/>
</dbReference>
<dbReference type="Gene3D" id="1.10.10.10">
    <property type="entry name" value="Winged helix-like DNA-binding domain superfamily/Winged helix DNA-binding domain"/>
    <property type="match status" value="1"/>
</dbReference>
<dbReference type="InterPro" id="IPR039425">
    <property type="entry name" value="RNA_pol_sigma-70-like"/>
</dbReference>
<proteinExistence type="inferred from homology"/>
<accession>A0A512RPI9</accession>
<name>A0A512RPI9_9BACT</name>
<dbReference type="EMBL" id="BKAU01000005">
    <property type="protein sequence ID" value="GEP97609.1"/>
    <property type="molecule type" value="Genomic_DNA"/>
</dbReference>
<evidence type="ECO:0000259" key="5">
    <source>
        <dbReference type="Pfam" id="PF04542"/>
    </source>
</evidence>
<dbReference type="Proteomes" id="UP000321436">
    <property type="component" value="Unassembled WGS sequence"/>
</dbReference>
<dbReference type="InterPro" id="IPR014284">
    <property type="entry name" value="RNA_pol_sigma-70_dom"/>
</dbReference>
<dbReference type="InterPro" id="IPR036388">
    <property type="entry name" value="WH-like_DNA-bd_sf"/>
</dbReference>